<dbReference type="PANTHER" id="PTHR10623">
    <property type="entry name" value="MICROTUBULE-ASSOCIATED PROTEIN RP/EB FAMILY MEMBER"/>
    <property type="match status" value="1"/>
</dbReference>
<dbReference type="PROSITE" id="PS51230">
    <property type="entry name" value="EB1_C"/>
    <property type="match status" value="1"/>
</dbReference>
<dbReference type="EMBL" id="AB078413">
    <property type="protein sequence ID" value="BAC05521.1"/>
    <property type="molecule type" value="mRNA"/>
</dbReference>
<dbReference type="InterPro" id="IPR036872">
    <property type="entry name" value="CH_dom_sf"/>
</dbReference>
<evidence type="ECO:0000256" key="7">
    <source>
        <dbReference type="ARBA" id="ARBA00023212"/>
    </source>
</evidence>
<evidence type="ECO:0000256" key="1">
    <source>
        <dbReference type="ARBA" id="ARBA00004245"/>
    </source>
</evidence>
<dbReference type="GO" id="GO:0005874">
    <property type="term" value="C:microtubule"/>
    <property type="evidence" value="ECO:0007669"/>
    <property type="project" value="UniProtKB-KW"/>
</dbReference>
<evidence type="ECO:0000256" key="3">
    <source>
        <dbReference type="ARBA" id="ARBA00022490"/>
    </source>
</evidence>
<protein>
    <submittedName>
        <fullName evidence="14">Microtubule-associated protein EB1 homologue</fullName>
    </submittedName>
</protein>
<dbReference type="Gene3D" id="1.20.5.1430">
    <property type="match status" value="1"/>
</dbReference>
<sequence length="300" mass="33736">MAAVNVFSTSMTSANPSRQDLVSWVNDSLELNISKIEHLCTGAVYCQFMNMLFGSKLLNMKKVKWQSKLEHEYIANFKQLQECFKKTGVDKVVPVEKLVKGKFQDNFEFVQWFKKFFDANYQGQDYDAVTARGGLSLAVCGGAKSQFKARPEPKRVAAIKPMSSSPKDSSVAQPINSDKTNGETTPDNTENPRPARSVAPQRISSASSASTNQELVTMRHDNESLKEQNQELQSTVEALEKERDFYFGKLRDIEVVCQEEEGEVPDIMKELVKQITAILYATEEGFEVPEGEEGVENDEY</sequence>
<evidence type="ECO:0000256" key="8">
    <source>
        <dbReference type="ARBA" id="ARBA00023306"/>
    </source>
</evidence>
<keyword evidence="8" id="KW-0131">Cell cycle</keyword>
<evidence type="ECO:0000256" key="10">
    <source>
        <dbReference type="SAM" id="Coils"/>
    </source>
</evidence>
<dbReference type="InterPro" id="IPR001715">
    <property type="entry name" value="CH_dom"/>
</dbReference>
<dbReference type="SUPFAM" id="SSF140612">
    <property type="entry name" value="EB1 dimerisation domain-like"/>
    <property type="match status" value="1"/>
</dbReference>
<dbReference type="Pfam" id="PF00307">
    <property type="entry name" value="CH"/>
    <property type="match status" value="1"/>
</dbReference>
<evidence type="ECO:0000256" key="2">
    <source>
        <dbReference type="ARBA" id="ARBA00010729"/>
    </source>
</evidence>
<dbReference type="Gene3D" id="1.10.418.10">
    <property type="entry name" value="Calponin-like domain"/>
    <property type="match status" value="1"/>
</dbReference>
<evidence type="ECO:0000256" key="9">
    <source>
        <dbReference type="PROSITE-ProRule" id="PRU00576"/>
    </source>
</evidence>
<accession>Q8MY61</accession>
<dbReference type="Pfam" id="PF03271">
    <property type="entry name" value="EB1"/>
    <property type="match status" value="1"/>
</dbReference>
<comment type="subcellular location">
    <subcellularLocation>
        <location evidence="1">Cytoplasm</location>
        <location evidence="1">Cytoskeleton</location>
    </subcellularLocation>
</comment>
<evidence type="ECO:0000256" key="4">
    <source>
        <dbReference type="ARBA" id="ARBA00022618"/>
    </source>
</evidence>
<keyword evidence="3" id="KW-0963">Cytoplasm</keyword>
<evidence type="ECO:0000256" key="6">
    <source>
        <dbReference type="ARBA" id="ARBA00022776"/>
    </source>
</evidence>
<keyword evidence="10" id="KW-0175">Coiled coil</keyword>
<comment type="similarity">
    <text evidence="2">Belongs to the MAPRE family.</text>
</comment>
<dbReference type="InterPro" id="IPR036133">
    <property type="entry name" value="EB1_C_sf"/>
</dbReference>
<keyword evidence="7" id="KW-0206">Cytoskeleton</keyword>
<dbReference type="AlphaFoldDB" id="Q8MY61"/>
<gene>
    <name evidence="14" type="primary">Cs-EB1</name>
</gene>
<feature type="region of interest" description="Disordered" evidence="11">
    <location>
        <begin position="150"/>
        <end position="213"/>
    </location>
</feature>
<feature type="domain" description="Calponin-homology (CH)" evidence="12">
    <location>
        <begin position="15"/>
        <end position="118"/>
    </location>
</feature>
<dbReference type="FunFam" id="1.10.418.10:FF:000072">
    <property type="entry name" value="microtubule-associated protein RP/EB family member 2 isoform X2"/>
    <property type="match status" value="1"/>
</dbReference>
<name>Q8MY61_CIOSA</name>
<evidence type="ECO:0000256" key="11">
    <source>
        <dbReference type="SAM" id="MobiDB-lite"/>
    </source>
</evidence>
<dbReference type="InterPro" id="IPR004953">
    <property type="entry name" value="EB1_C"/>
</dbReference>
<organism evidence="14">
    <name type="scientific">Ciona savignyi</name>
    <name type="common">Pacific transparent sea squirt</name>
    <dbReference type="NCBI Taxonomy" id="51511"/>
    <lineage>
        <taxon>Eukaryota</taxon>
        <taxon>Metazoa</taxon>
        <taxon>Chordata</taxon>
        <taxon>Tunicata</taxon>
        <taxon>Ascidiacea</taxon>
        <taxon>Phlebobranchia</taxon>
        <taxon>Cionidae</taxon>
        <taxon>Ciona</taxon>
    </lineage>
</organism>
<dbReference type="SUPFAM" id="SSF47576">
    <property type="entry name" value="Calponin-homology domain, CH-domain"/>
    <property type="match status" value="1"/>
</dbReference>
<keyword evidence="6" id="KW-0498">Mitosis</keyword>
<keyword evidence="5 9" id="KW-0493">Microtubule</keyword>
<dbReference type="GO" id="GO:0008017">
    <property type="term" value="F:microtubule binding"/>
    <property type="evidence" value="ECO:0007669"/>
    <property type="project" value="InterPro"/>
</dbReference>
<proteinExistence type="evidence at transcript level"/>
<dbReference type="FunFam" id="1.20.5.1430:FF:000005">
    <property type="entry name" value="Eb1, isoform E"/>
    <property type="match status" value="1"/>
</dbReference>
<feature type="domain" description="EB1 C-terminal" evidence="13">
    <location>
        <begin position="214"/>
        <end position="288"/>
    </location>
</feature>
<dbReference type="PROSITE" id="PS50021">
    <property type="entry name" value="CH"/>
    <property type="match status" value="1"/>
</dbReference>
<feature type="compositionally biased region" description="Polar residues" evidence="11">
    <location>
        <begin position="162"/>
        <end position="191"/>
    </location>
</feature>
<keyword evidence="4" id="KW-0132">Cell division</keyword>
<reference evidence="14" key="1">
    <citation type="submission" date="2002-01" db="EMBL/GenBank/DDBJ databases">
        <title>Ciona savignyi maternal gene.</title>
        <authorList>
            <person name="Satou Y."/>
            <person name="Satoh N."/>
        </authorList>
    </citation>
    <scope>NUCLEOTIDE SEQUENCE</scope>
</reference>
<evidence type="ECO:0000259" key="12">
    <source>
        <dbReference type="PROSITE" id="PS50021"/>
    </source>
</evidence>
<evidence type="ECO:0000313" key="14">
    <source>
        <dbReference type="EMBL" id="BAC05521.1"/>
    </source>
</evidence>
<feature type="compositionally biased region" description="Polar residues" evidence="11">
    <location>
        <begin position="202"/>
        <end position="213"/>
    </location>
</feature>
<dbReference type="InterPro" id="IPR027328">
    <property type="entry name" value="MAPRE"/>
</dbReference>
<evidence type="ECO:0000256" key="5">
    <source>
        <dbReference type="ARBA" id="ARBA00022701"/>
    </source>
</evidence>
<dbReference type="GO" id="GO:0051301">
    <property type="term" value="P:cell division"/>
    <property type="evidence" value="ECO:0007669"/>
    <property type="project" value="UniProtKB-KW"/>
</dbReference>
<evidence type="ECO:0000259" key="13">
    <source>
        <dbReference type="PROSITE" id="PS51230"/>
    </source>
</evidence>
<feature type="coiled-coil region" evidence="10">
    <location>
        <begin position="215"/>
        <end position="249"/>
    </location>
</feature>